<name>A0A3M2SKA3_9HYPO</name>
<reference evidence="3 4" key="1">
    <citation type="submission" date="2017-06" db="EMBL/GenBank/DDBJ databases">
        <title>Comparative genomic analysis of Ambrosia Fusariam Clade fungi.</title>
        <authorList>
            <person name="Stajich J.E."/>
            <person name="Carrillo J."/>
            <person name="Kijimoto T."/>
            <person name="Eskalen A."/>
            <person name="O'Donnell K."/>
            <person name="Kasson M."/>
        </authorList>
    </citation>
    <scope>NUCLEOTIDE SEQUENCE [LARGE SCALE GENOMIC DNA]</scope>
    <source>
        <strain evidence="3">UCR3666</strain>
    </source>
</reference>
<dbReference type="EMBL" id="NKUJ01000024">
    <property type="protein sequence ID" value="RMJ17999.1"/>
    <property type="molecule type" value="Genomic_DNA"/>
</dbReference>
<feature type="domain" description="Heterokaryon incompatibility" evidence="2">
    <location>
        <begin position="52"/>
        <end position="208"/>
    </location>
</feature>
<dbReference type="PANTHER" id="PTHR24148:SF64">
    <property type="entry name" value="HETEROKARYON INCOMPATIBILITY DOMAIN-CONTAINING PROTEIN"/>
    <property type="match status" value="1"/>
</dbReference>
<gene>
    <name evidence="3" type="ORF">CDV36_002314</name>
</gene>
<keyword evidence="4" id="KW-1185">Reference proteome</keyword>
<dbReference type="OrthoDB" id="194358at2759"/>
<evidence type="ECO:0000256" key="1">
    <source>
        <dbReference type="SAM" id="MobiDB-lite"/>
    </source>
</evidence>
<protein>
    <recommendedName>
        <fullName evidence="2">Heterokaryon incompatibility domain-containing protein</fullName>
    </recommendedName>
</protein>
<proteinExistence type="predicted"/>
<comment type="caution">
    <text evidence="3">The sequence shown here is derived from an EMBL/GenBank/DDBJ whole genome shotgun (WGS) entry which is preliminary data.</text>
</comment>
<accession>A0A3M2SKA3</accession>
<organism evidence="3 4">
    <name type="scientific">Fusarium kuroshium</name>
    <dbReference type="NCBI Taxonomy" id="2010991"/>
    <lineage>
        <taxon>Eukaryota</taxon>
        <taxon>Fungi</taxon>
        <taxon>Dikarya</taxon>
        <taxon>Ascomycota</taxon>
        <taxon>Pezizomycotina</taxon>
        <taxon>Sordariomycetes</taxon>
        <taxon>Hypocreomycetidae</taxon>
        <taxon>Hypocreales</taxon>
        <taxon>Nectriaceae</taxon>
        <taxon>Fusarium</taxon>
        <taxon>Fusarium solani species complex</taxon>
    </lineage>
</organism>
<dbReference type="InterPro" id="IPR052895">
    <property type="entry name" value="HetReg/Transcr_Mod"/>
</dbReference>
<feature type="region of interest" description="Disordered" evidence="1">
    <location>
        <begin position="518"/>
        <end position="537"/>
    </location>
</feature>
<dbReference type="InterPro" id="IPR010730">
    <property type="entry name" value="HET"/>
</dbReference>
<evidence type="ECO:0000259" key="2">
    <source>
        <dbReference type="Pfam" id="PF06985"/>
    </source>
</evidence>
<evidence type="ECO:0000313" key="3">
    <source>
        <dbReference type="EMBL" id="RMJ17999.1"/>
    </source>
</evidence>
<evidence type="ECO:0000313" key="4">
    <source>
        <dbReference type="Proteomes" id="UP000277212"/>
    </source>
</evidence>
<dbReference type="Pfam" id="PF06985">
    <property type="entry name" value="HET"/>
    <property type="match status" value="1"/>
</dbReference>
<feature type="compositionally biased region" description="Basic residues" evidence="1">
    <location>
        <begin position="520"/>
        <end position="531"/>
    </location>
</feature>
<dbReference type="Proteomes" id="UP000277212">
    <property type="component" value="Unassembled WGS sequence"/>
</dbReference>
<sequence length="633" mass="73048">MADTTAPFQYTPLSGPKMIRVLILHPARRSSQPIECSFREISLQDNVASVEYEALSYTWGAPTGTQPIRCEGCTILVTPNCEQALLHLRQRFKPRTLWIDAICINQQSTEEKNQQVSIMGDIYTSAVQTILWLGPKTDNDLDAVMRHATRYGNLYQSVWKTCRKIRPDRGLPYTERLFEAPILSPAETERITRVITNPWFLRIWTIQEFLLSKSAVFMMGNLQCPTICLYTYFCFGKSLINRADMAHFRMRNSLLKLMPPSTDDHYFVNFMVLVIQLSALNNATDPRGEVYGMLAFLKSRWPELHLPVVDYSLSVETVYEQFTRFLITTTKRLWPLEITLGSSGPNSHVSASWVLDLNNPDSIFPGDRKEFPPFKGRDYTINTPLIAEDTGQLWVRAKKIGTITQISTRMPWDPISGSLSPKELEQERSYCLNDWMAFVTDIDMNHDQRKSPYLFHPISRPQFYGYLLQSEETEPVPDPNYRALRVITNDLNYLRVRQQAEDEVSILITPSTWDTESKIEKKKRKKRKEKKKQAEISPSPFDDHVRWLDRCVLFFTSRGNLATSPGDVRVGDRICAVEGSSSEFIVRRKGKGYKLVGRANVYRYESQKAKQQEKWKPADWTENEPGVFEMLLV</sequence>
<dbReference type="PANTHER" id="PTHR24148">
    <property type="entry name" value="ANKYRIN REPEAT DOMAIN-CONTAINING PROTEIN 39 HOMOLOG-RELATED"/>
    <property type="match status" value="1"/>
</dbReference>
<dbReference type="AlphaFoldDB" id="A0A3M2SKA3"/>